<dbReference type="GeneID" id="119743146"/>
<evidence type="ECO:0000256" key="2">
    <source>
        <dbReference type="ARBA" id="ARBA00023043"/>
    </source>
</evidence>
<dbReference type="PROSITE" id="PS50297">
    <property type="entry name" value="ANK_REP_REGION"/>
    <property type="match status" value="1"/>
</dbReference>
<protein>
    <submittedName>
        <fullName evidence="5">Uncharacterized protein</fullName>
    </submittedName>
</protein>
<evidence type="ECO:0000313" key="5">
    <source>
        <dbReference type="EnsemblMetazoa" id="XP_038075441.1"/>
    </source>
</evidence>
<evidence type="ECO:0000256" key="1">
    <source>
        <dbReference type="ARBA" id="ARBA00022737"/>
    </source>
</evidence>
<dbReference type="PROSITE" id="PS50088">
    <property type="entry name" value="ANK_REPEAT"/>
    <property type="match status" value="2"/>
</dbReference>
<accession>A0A914BHU5</accession>
<keyword evidence="1" id="KW-0677">Repeat</keyword>
<dbReference type="Pfam" id="PF12796">
    <property type="entry name" value="Ank_2"/>
    <property type="match status" value="1"/>
</dbReference>
<dbReference type="Gene3D" id="1.25.40.20">
    <property type="entry name" value="Ankyrin repeat-containing domain"/>
    <property type="match status" value="2"/>
</dbReference>
<dbReference type="SMART" id="SM00248">
    <property type="entry name" value="ANK"/>
    <property type="match status" value="5"/>
</dbReference>
<feature type="compositionally biased region" description="Polar residues" evidence="4">
    <location>
        <begin position="263"/>
        <end position="273"/>
    </location>
</feature>
<dbReference type="RefSeq" id="XP_038075441.1">
    <property type="nucleotide sequence ID" value="XM_038219513.1"/>
</dbReference>
<organism evidence="5 6">
    <name type="scientific">Patiria miniata</name>
    <name type="common">Bat star</name>
    <name type="synonym">Asterina miniata</name>
    <dbReference type="NCBI Taxonomy" id="46514"/>
    <lineage>
        <taxon>Eukaryota</taxon>
        <taxon>Metazoa</taxon>
        <taxon>Echinodermata</taxon>
        <taxon>Eleutherozoa</taxon>
        <taxon>Asterozoa</taxon>
        <taxon>Asteroidea</taxon>
        <taxon>Valvatacea</taxon>
        <taxon>Valvatida</taxon>
        <taxon>Asterinidae</taxon>
        <taxon>Patiria</taxon>
    </lineage>
</organism>
<feature type="compositionally biased region" description="Low complexity" evidence="4">
    <location>
        <begin position="470"/>
        <end position="481"/>
    </location>
</feature>
<proteinExistence type="predicted"/>
<dbReference type="PANTHER" id="PTHR24173:SF74">
    <property type="entry name" value="ANKYRIN REPEAT DOMAIN-CONTAINING PROTEIN 16"/>
    <property type="match status" value="1"/>
</dbReference>
<evidence type="ECO:0000256" key="3">
    <source>
        <dbReference type="PROSITE-ProRule" id="PRU00023"/>
    </source>
</evidence>
<dbReference type="InterPro" id="IPR002110">
    <property type="entry name" value="Ankyrin_rpt"/>
</dbReference>
<dbReference type="EnsemblMetazoa" id="XM_038219513.1">
    <property type="protein sequence ID" value="XP_038075441.1"/>
    <property type="gene ID" value="LOC119743146"/>
</dbReference>
<evidence type="ECO:0000313" key="6">
    <source>
        <dbReference type="Proteomes" id="UP000887568"/>
    </source>
</evidence>
<feature type="repeat" description="ANK" evidence="3">
    <location>
        <begin position="93"/>
        <end position="125"/>
    </location>
</feature>
<feature type="repeat" description="ANK" evidence="3">
    <location>
        <begin position="56"/>
        <end position="92"/>
    </location>
</feature>
<dbReference type="InterPro" id="IPR036770">
    <property type="entry name" value="Ankyrin_rpt-contain_sf"/>
</dbReference>
<feature type="compositionally biased region" description="Polar residues" evidence="4">
    <location>
        <begin position="228"/>
        <end position="242"/>
    </location>
</feature>
<dbReference type="Pfam" id="PF00023">
    <property type="entry name" value="Ank"/>
    <property type="match status" value="1"/>
</dbReference>
<feature type="compositionally biased region" description="Polar residues" evidence="4">
    <location>
        <begin position="315"/>
        <end position="340"/>
    </location>
</feature>
<keyword evidence="6" id="KW-1185">Reference proteome</keyword>
<evidence type="ECO:0000256" key="4">
    <source>
        <dbReference type="SAM" id="MobiDB-lite"/>
    </source>
</evidence>
<keyword evidence="2 3" id="KW-0040">ANK repeat</keyword>
<dbReference type="Proteomes" id="UP000887568">
    <property type="component" value="Unplaced"/>
</dbReference>
<sequence length="559" mass="61399">MLHMPSVRDRNRRTSLGQVSGGVAIHDAVVKGKIHLAKFILDAVESQTVVNSRDAHGKTPLIRAVRIEEEGVRGRVVDLLVKYNADVNLVDNVGRSALSYACELHRNDVIKKLVKNNVDPNLQDKNGNSPLMYCAETGNAAGIEILSKSFRRLGLDVDTLNADGMTPLMVAAKCGYAECAQLLAHEAKASLSRRDNVHNKNAIDWAREGGCSTPDVEALQARSRSHSKSAVNLSGNEQNESLAQDHGYPQRMLPRRKPIPLNPNASDRGSTASLPYIDSDSIKESCTKFTGSQPDIRNLQNDKFRFHQLSLGELSNRSQCPNAGSSHEQSTSHCKESTPSPDTPTKPATVKRWGSEDSGSSNPQRKLSLDGILDDLKSDEKITLQHDNPQLRPATAVGVFNKRVQHLTGDHRRRPLSANVANRHSNRQTKSFDSALTLINGRPSNSIDNLTLTVTQPLVPHPPTTAREGSNLSRLSHLSRSTEVLSHRSSSFEHQHEPSNSSISYMDLQEFSGSGKRERQSSLSPGDLSGLFMRPQSALSNQEFERLPALSPKCIPREM</sequence>
<feature type="region of interest" description="Disordered" evidence="4">
    <location>
        <begin position="220"/>
        <end position="276"/>
    </location>
</feature>
<name>A0A914BHU5_PATMI</name>
<dbReference type="OMA" id="ANVANRH"/>
<feature type="region of interest" description="Disordered" evidence="4">
    <location>
        <begin position="456"/>
        <end position="533"/>
    </location>
</feature>
<dbReference type="SUPFAM" id="SSF48403">
    <property type="entry name" value="Ankyrin repeat"/>
    <property type="match status" value="1"/>
</dbReference>
<feature type="region of interest" description="Disordered" evidence="4">
    <location>
        <begin position="315"/>
        <end position="367"/>
    </location>
</feature>
<dbReference type="PANTHER" id="PTHR24173">
    <property type="entry name" value="ANKYRIN REPEAT CONTAINING"/>
    <property type="match status" value="1"/>
</dbReference>
<reference evidence="5" key="1">
    <citation type="submission" date="2022-11" db="UniProtKB">
        <authorList>
            <consortium name="EnsemblMetazoa"/>
        </authorList>
    </citation>
    <scope>IDENTIFICATION</scope>
</reference>
<dbReference type="OrthoDB" id="5406014at2759"/>
<dbReference type="AlphaFoldDB" id="A0A914BHU5"/>